<dbReference type="RefSeq" id="WP_382408609.1">
    <property type="nucleotide sequence ID" value="NZ_JBHSGU010000005.1"/>
</dbReference>
<dbReference type="InterPro" id="IPR050789">
    <property type="entry name" value="Diverse_Enzym_Activities"/>
</dbReference>
<dbReference type="InterPro" id="IPR036366">
    <property type="entry name" value="PGBDSf"/>
</dbReference>
<comment type="caution">
    <text evidence="3">The sequence shown here is derived from an EMBL/GenBank/DDBJ whole genome shotgun (WGS) entry which is preliminary data.</text>
</comment>
<dbReference type="InterPro" id="IPR002502">
    <property type="entry name" value="Amidase_domain"/>
</dbReference>
<accession>A0ABV9LWV5</accession>
<feature type="domain" description="N-acetylmuramoyl-L-alanine amidase" evidence="2">
    <location>
        <begin position="27"/>
        <end position="194"/>
    </location>
</feature>
<dbReference type="SUPFAM" id="SSF55846">
    <property type="entry name" value="N-acetylmuramoyl-L-alanine amidase-like"/>
    <property type="match status" value="1"/>
</dbReference>
<dbReference type="Pfam" id="PF01471">
    <property type="entry name" value="PG_binding_1"/>
    <property type="match status" value="1"/>
</dbReference>
<evidence type="ECO:0000313" key="3">
    <source>
        <dbReference type="EMBL" id="MFC4700770.1"/>
    </source>
</evidence>
<name>A0ABV9LWV5_9ALTE</name>
<gene>
    <name evidence="3" type="primary">pbp4b</name>
    <name evidence="3" type="ORF">ACFO4O_11415</name>
</gene>
<organism evidence="3 4">
    <name type="scientific">Glaciecola siphonariae</name>
    <dbReference type="NCBI Taxonomy" id="521012"/>
    <lineage>
        <taxon>Bacteria</taxon>
        <taxon>Pseudomonadati</taxon>
        <taxon>Pseudomonadota</taxon>
        <taxon>Gammaproteobacteria</taxon>
        <taxon>Alteromonadales</taxon>
        <taxon>Alteromonadaceae</taxon>
        <taxon>Glaciecola</taxon>
    </lineage>
</organism>
<dbReference type="SUPFAM" id="SSF56601">
    <property type="entry name" value="beta-lactamase/transpeptidase-like"/>
    <property type="match status" value="1"/>
</dbReference>
<keyword evidence="4" id="KW-1185">Reference proteome</keyword>
<evidence type="ECO:0000259" key="2">
    <source>
        <dbReference type="SMART" id="SM00644"/>
    </source>
</evidence>
<proteinExistence type="predicted"/>
<dbReference type="InterPro" id="IPR036365">
    <property type="entry name" value="PGBD-like_sf"/>
</dbReference>
<dbReference type="SUPFAM" id="SSF47090">
    <property type="entry name" value="PGBD-like"/>
    <property type="match status" value="1"/>
</dbReference>
<dbReference type="SMART" id="SM00644">
    <property type="entry name" value="Ami_2"/>
    <property type="match status" value="1"/>
</dbReference>
<dbReference type="InterPro" id="IPR012338">
    <property type="entry name" value="Beta-lactam/transpept-like"/>
</dbReference>
<dbReference type="InterPro" id="IPR001466">
    <property type="entry name" value="Beta-lactam-related"/>
</dbReference>
<dbReference type="EMBL" id="JBHSGU010000005">
    <property type="protein sequence ID" value="MFC4700770.1"/>
    <property type="molecule type" value="Genomic_DNA"/>
</dbReference>
<dbReference type="Pfam" id="PF01510">
    <property type="entry name" value="Amidase_2"/>
    <property type="match status" value="1"/>
</dbReference>
<protein>
    <submittedName>
        <fullName evidence="3">Penicillin binding protein PBP4B</fullName>
    </submittedName>
</protein>
<dbReference type="Gene3D" id="1.10.101.10">
    <property type="entry name" value="PGBD-like superfamily/PGBD"/>
    <property type="match status" value="1"/>
</dbReference>
<evidence type="ECO:0000313" key="4">
    <source>
        <dbReference type="Proteomes" id="UP001595897"/>
    </source>
</evidence>
<dbReference type="NCBIfam" id="NF002968">
    <property type="entry name" value="PRK03642.1"/>
    <property type="match status" value="1"/>
</dbReference>
<reference evidence="4" key="1">
    <citation type="journal article" date="2019" name="Int. J. Syst. Evol. Microbiol.">
        <title>The Global Catalogue of Microorganisms (GCM) 10K type strain sequencing project: providing services to taxonomists for standard genome sequencing and annotation.</title>
        <authorList>
            <consortium name="The Broad Institute Genomics Platform"/>
            <consortium name="The Broad Institute Genome Sequencing Center for Infectious Disease"/>
            <person name="Wu L."/>
            <person name="Ma J."/>
        </authorList>
    </citation>
    <scope>NUCLEOTIDE SEQUENCE [LARGE SCALE GENOMIC DNA]</scope>
    <source>
        <strain evidence="4">KACC 12507</strain>
    </source>
</reference>
<evidence type="ECO:0000256" key="1">
    <source>
        <dbReference type="ARBA" id="ARBA00022801"/>
    </source>
</evidence>
<dbReference type="Gene3D" id="3.40.80.10">
    <property type="entry name" value="Peptidoglycan recognition protein-like"/>
    <property type="match status" value="1"/>
</dbReference>
<dbReference type="Pfam" id="PF00144">
    <property type="entry name" value="Beta-lactamase"/>
    <property type="match status" value="1"/>
</dbReference>
<dbReference type="PANTHER" id="PTHR43283:SF11">
    <property type="entry name" value="BETA-LACTAMASE-RELATED DOMAIN-CONTAINING PROTEIN"/>
    <property type="match status" value="1"/>
</dbReference>
<dbReference type="InterPro" id="IPR036505">
    <property type="entry name" value="Amidase/PGRP_sf"/>
</dbReference>
<dbReference type="InterPro" id="IPR002477">
    <property type="entry name" value="Peptidoglycan-bd-like"/>
</dbReference>
<dbReference type="Gene3D" id="3.40.710.10">
    <property type="entry name" value="DD-peptidase/beta-lactamase superfamily"/>
    <property type="match status" value="1"/>
</dbReference>
<dbReference type="Proteomes" id="UP001595897">
    <property type="component" value="Unassembled WGS sequence"/>
</dbReference>
<keyword evidence="1" id="KW-0378">Hydrolase</keyword>
<dbReference type="CDD" id="cd06583">
    <property type="entry name" value="PGRP"/>
    <property type="match status" value="1"/>
</dbReference>
<sequence length="825" mass="91335">MNLHFYQRFIILGISFLLASCVSSGYTQLPSANYSYRVKSLVMHFTAIDYQKSVEALVNEGYVSSHYLVPESNDPSYRKSELEVLQLVDEHERAWHAGRSYWQGRTGLNDSSIGIEIVNVPQCFDDEKALAQAGMASRAEHGPNRLCVFPDFDPKQIELVIELSQDILSRNPDITPTAVVGHSDIAPSRKNDPGPRFPWYQLYQAGIGAWYDEASLAAYWQRFNHAPVSVGLLQAALSTYGYGIIETGIIDQQTIDTISAFQMHFLPWQVSGNPDSRTAAAVFALIEKYFPDALPALLTRYELESDSAIKANTASVITKQGQVDAVFPLVLSDSREYVNNRTQFIAYAGQGDIRILPMNASSADIYINEQKLNIAQPFAAEQYEYSLAKRTHDGINSLRVDNIQPADASLQLIVPYPSLRSADESNNTKSPLSSAFDFSEVDKLINTDVSNGFPGAVLLVLHQGKIVKHSAYGYAALVDGKPSPMQKDTSFDLASNTKVFATTLAIMHLVEQNKLALDAPVSRYLPEYVGAGREGRTVADLLAHASGYDSEVQFYKRENPLGGAFHSLRPELTGDILLSKVEFVAGRQTQQQYSDTNFMILGLLIERLTQRPLDEYLEEEIYQALGLDSLMFNPLKKGQTAEQFAATEIKGNTRSGNIEFEGIRDYVLRGEVHDEKAFYSMEGVAGHAGLFGNARDLAVLAQLMLNQGGYDDKVLFSPATLARFVSPRYQNNSFGLGWRLALDQSTAWHFGPYASSRAFGHTGWTGTATVIDPAYELAIILLTNKKHTPVQKRGEALIFSGDEFETGRYGSVVSKVYEAILQGVK</sequence>
<dbReference type="PANTHER" id="PTHR43283">
    <property type="entry name" value="BETA-LACTAMASE-RELATED"/>
    <property type="match status" value="1"/>
</dbReference>